<dbReference type="RefSeq" id="WP_263995226.1">
    <property type="nucleotide sequence ID" value="NZ_JACKVK010000005.1"/>
</dbReference>
<accession>A0A9X2YXW2</accession>
<organism evidence="2 3">
    <name type="scientific">Mycobacterium yunnanensis</name>
    <dbReference type="NCBI Taxonomy" id="368477"/>
    <lineage>
        <taxon>Bacteria</taxon>
        <taxon>Bacillati</taxon>
        <taxon>Actinomycetota</taxon>
        <taxon>Actinomycetes</taxon>
        <taxon>Mycobacteriales</taxon>
        <taxon>Mycobacteriaceae</taxon>
        <taxon>Mycobacterium</taxon>
    </lineage>
</organism>
<sequence>MKAIRFHRYGDSDVLAYEDAPRPVPGHGEVLIEVAATSFNPVDAGIRGGYLAEVYAITFPHVPGVDVSGTVAELGDGVDGWNVGDAVAAFLPLDADGAAAEFALAPADSLAAAPTTVDLADAAALPEAALTAWQSLFEIAGLTRGQSILVNGASGAVGGYAVQLAKQAGAIVTATARERDADRLRHYGADRIVDYVDYAQSPLAVDGAPFDVVLNLVSTTDDQTEALVGLVADGGFHVGTMVPGPANPGRRVRTQRVFVRSDAAQLAELVGRVDTGRLHVEVAQRRPLAESAAVHAASDAGRLHGKTILVPDGSHTASIDH</sequence>
<dbReference type="InterPro" id="IPR020843">
    <property type="entry name" value="ER"/>
</dbReference>
<dbReference type="InterPro" id="IPR036291">
    <property type="entry name" value="NAD(P)-bd_dom_sf"/>
</dbReference>
<dbReference type="Pfam" id="PF08240">
    <property type="entry name" value="ADH_N"/>
    <property type="match status" value="1"/>
</dbReference>
<dbReference type="PANTHER" id="PTHR44013:SF1">
    <property type="entry name" value="ZINC-TYPE ALCOHOL DEHYDROGENASE-LIKE PROTEIN C16A3.02C"/>
    <property type="match status" value="1"/>
</dbReference>
<dbReference type="PANTHER" id="PTHR44013">
    <property type="entry name" value="ZINC-TYPE ALCOHOL DEHYDROGENASE-LIKE PROTEIN C16A3.02C"/>
    <property type="match status" value="1"/>
</dbReference>
<dbReference type="SMART" id="SM00829">
    <property type="entry name" value="PKS_ER"/>
    <property type="match status" value="1"/>
</dbReference>
<feature type="domain" description="Enoyl reductase (ER)" evidence="1">
    <location>
        <begin position="10"/>
        <end position="309"/>
    </location>
</feature>
<dbReference type="InterPro" id="IPR052733">
    <property type="entry name" value="Chloroplast_QOR"/>
</dbReference>
<keyword evidence="3" id="KW-1185">Reference proteome</keyword>
<dbReference type="AlphaFoldDB" id="A0A9X2YXW2"/>
<dbReference type="Pfam" id="PF13602">
    <property type="entry name" value="ADH_zinc_N_2"/>
    <property type="match status" value="1"/>
</dbReference>
<dbReference type="SUPFAM" id="SSF51735">
    <property type="entry name" value="NAD(P)-binding Rossmann-fold domains"/>
    <property type="match status" value="1"/>
</dbReference>
<protein>
    <submittedName>
        <fullName evidence="2">NADP-dependent oxidoreductase</fullName>
    </submittedName>
</protein>
<name>A0A9X2YXW2_9MYCO</name>
<reference evidence="2" key="1">
    <citation type="submission" date="2020-07" db="EMBL/GenBank/DDBJ databases">
        <authorList>
            <person name="Pettersson B.M.F."/>
            <person name="Behra P.R.K."/>
            <person name="Ramesh M."/>
            <person name="Das S."/>
            <person name="Dasgupta S."/>
            <person name="Kirsebom L.A."/>
        </authorList>
    </citation>
    <scope>NUCLEOTIDE SEQUENCE</scope>
    <source>
        <strain evidence="2">DSM 44838</strain>
    </source>
</reference>
<dbReference type="InterPro" id="IPR011032">
    <property type="entry name" value="GroES-like_sf"/>
</dbReference>
<dbReference type="EMBL" id="JACKVK010000005">
    <property type="protein sequence ID" value="MCV7420438.1"/>
    <property type="molecule type" value="Genomic_DNA"/>
</dbReference>
<dbReference type="SUPFAM" id="SSF50129">
    <property type="entry name" value="GroES-like"/>
    <property type="match status" value="1"/>
</dbReference>
<comment type="caution">
    <text evidence="2">The sequence shown here is derived from an EMBL/GenBank/DDBJ whole genome shotgun (WGS) entry which is preliminary data.</text>
</comment>
<evidence type="ECO:0000313" key="2">
    <source>
        <dbReference type="EMBL" id="MCV7420438.1"/>
    </source>
</evidence>
<dbReference type="CDD" id="cd05289">
    <property type="entry name" value="MDR_like_2"/>
    <property type="match status" value="1"/>
</dbReference>
<evidence type="ECO:0000313" key="3">
    <source>
        <dbReference type="Proteomes" id="UP001141629"/>
    </source>
</evidence>
<evidence type="ECO:0000259" key="1">
    <source>
        <dbReference type="SMART" id="SM00829"/>
    </source>
</evidence>
<proteinExistence type="predicted"/>
<dbReference type="InterPro" id="IPR013154">
    <property type="entry name" value="ADH-like_N"/>
</dbReference>
<gene>
    <name evidence="2" type="ORF">H7K45_07795</name>
</gene>
<dbReference type="GO" id="GO:0016491">
    <property type="term" value="F:oxidoreductase activity"/>
    <property type="evidence" value="ECO:0007669"/>
    <property type="project" value="InterPro"/>
</dbReference>
<dbReference type="Gene3D" id="3.90.180.10">
    <property type="entry name" value="Medium-chain alcohol dehydrogenases, catalytic domain"/>
    <property type="match status" value="1"/>
</dbReference>
<reference evidence="2" key="2">
    <citation type="journal article" date="2022" name="BMC Genomics">
        <title>Comparative genome analysis of mycobacteria focusing on tRNA and non-coding RNA.</title>
        <authorList>
            <person name="Behra P.R.K."/>
            <person name="Pettersson B.M.F."/>
            <person name="Ramesh M."/>
            <person name="Das S."/>
            <person name="Dasgupta S."/>
            <person name="Kirsebom L.A."/>
        </authorList>
    </citation>
    <scope>NUCLEOTIDE SEQUENCE</scope>
    <source>
        <strain evidence="2">DSM 44838</strain>
    </source>
</reference>
<dbReference type="Gene3D" id="3.40.50.720">
    <property type="entry name" value="NAD(P)-binding Rossmann-like Domain"/>
    <property type="match status" value="1"/>
</dbReference>
<dbReference type="Proteomes" id="UP001141629">
    <property type="component" value="Unassembled WGS sequence"/>
</dbReference>